<evidence type="ECO:0000313" key="3">
    <source>
        <dbReference type="EMBL" id="KAF9890850.1"/>
    </source>
</evidence>
<comment type="caution">
    <text evidence="3">The sequence shown here is derived from an EMBL/GenBank/DDBJ whole genome shotgun (WGS) entry which is preliminary data.</text>
</comment>
<feature type="compositionally biased region" description="Polar residues" evidence="1">
    <location>
        <begin position="39"/>
        <end position="48"/>
    </location>
</feature>
<evidence type="ECO:0000313" key="4">
    <source>
        <dbReference type="Proteomes" id="UP001194746"/>
    </source>
</evidence>
<evidence type="ECO:0008006" key="5">
    <source>
        <dbReference type="Google" id="ProtNLM"/>
    </source>
</evidence>
<evidence type="ECO:0000256" key="1">
    <source>
        <dbReference type="SAM" id="MobiDB-lite"/>
    </source>
</evidence>
<sequence length="551" mass="56718">MKGLQTGISMAVLAAVARAQVTGVDGNGGVDTGNAASADFSNTHNTGIKNGHKDNHSGHFNSETNVGPPHWPVRRFGPGVTNIDGNGGVDTGNAASADFSNKHDTGIANGYKDNHSGHFNSDTNIFKRGGVTNIDGNGGADVGGAVKLGGKHDVNTQITNDYKDNHSGHFNSETNVRPALGFPIRRQVTGIDGNGGADVGNAADVGSNQAVNTGITNDAEDNHSGHFNSETNFGRRFARNFPFENTGIGGNGAVDVGNSASGDFSQEHNTGVKNGFEDNHSLSSNVETNANPVPYVPFAKRDRDLFPEIPSRPVDTGIGGNHATDVGNSADLGSPQEVNTGITNKHDDDHSVTVNSETDIKRAFRPTSPQEPEMPMMPQEPQVPQMPQQPQMPQPEPSIEHGANTADAACATETRQVVHTITQTIYAQPSTPAAPMMVPSPSSSAVASPSSSAALHGIMTSTMTVSKASVHMIPVSVPTSSSSAAVSSSHVAMASSSAAVPTGVDAMRPSSTPSASSPAGVLFQGGAAHLTPNAGVLTAFCGVMGLLAFVL</sequence>
<feature type="chain" id="PRO_5042282619" description="GPI anchored protein" evidence="2">
    <location>
        <begin position="20"/>
        <end position="551"/>
    </location>
</feature>
<dbReference type="AlphaFoldDB" id="A0AAD4CQJ4"/>
<keyword evidence="2" id="KW-0732">Signal</keyword>
<dbReference type="Proteomes" id="UP001194746">
    <property type="component" value="Unassembled WGS sequence"/>
</dbReference>
<feature type="region of interest" description="Disordered" evidence="1">
    <location>
        <begin position="365"/>
        <end position="402"/>
    </location>
</feature>
<gene>
    <name evidence="3" type="ORF">FE257_005421</name>
</gene>
<proteinExistence type="predicted"/>
<feature type="region of interest" description="Disordered" evidence="1">
    <location>
        <begin position="35"/>
        <end position="70"/>
    </location>
</feature>
<keyword evidence="4" id="KW-1185">Reference proteome</keyword>
<feature type="signal peptide" evidence="2">
    <location>
        <begin position="1"/>
        <end position="19"/>
    </location>
</feature>
<evidence type="ECO:0000256" key="2">
    <source>
        <dbReference type="SAM" id="SignalP"/>
    </source>
</evidence>
<accession>A0AAD4CQJ4</accession>
<name>A0AAD4CQJ4_ASPNN</name>
<organism evidence="3 4">
    <name type="scientific">Aspergillus nanangensis</name>
    <dbReference type="NCBI Taxonomy" id="2582783"/>
    <lineage>
        <taxon>Eukaryota</taxon>
        <taxon>Fungi</taxon>
        <taxon>Dikarya</taxon>
        <taxon>Ascomycota</taxon>
        <taxon>Pezizomycotina</taxon>
        <taxon>Eurotiomycetes</taxon>
        <taxon>Eurotiomycetidae</taxon>
        <taxon>Eurotiales</taxon>
        <taxon>Aspergillaceae</taxon>
        <taxon>Aspergillus</taxon>
        <taxon>Aspergillus subgen. Circumdati</taxon>
    </lineage>
</organism>
<reference evidence="3" key="1">
    <citation type="journal article" date="2019" name="Beilstein J. Org. Chem.">
        <title>Nanangenines: drimane sesquiterpenoids as the dominant metabolite cohort of a novel Australian fungus, Aspergillus nanangensis.</title>
        <authorList>
            <person name="Lacey H.J."/>
            <person name="Gilchrist C.L.M."/>
            <person name="Crombie A."/>
            <person name="Kalaitzis J.A."/>
            <person name="Vuong D."/>
            <person name="Rutledge P.J."/>
            <person name="Turner P."/>
            <person name="Pitt J.I."/>
            <person name="Lacey E."/>
            <person name="Chooi Y.H."/>
            <person name="Piggott A.M."/>
        </authorList>
    </citation>
    <scope>NUCLEOTIDE SEQUENCE</scope>
    <source>
        <strain evidence="3">MST-FP2251</strain>
    </source>
</reference>
<dbReference type="EMBL" id="VCAU01000023">
    <property type="protein sequence ID" value="KAF9890850.1"/>
    <property type="molecule type" value="Genomic_DNA"/>
</dbReference>
<protein>
    <recommendedName>
        <fullName evidence="5">GPI anchored protein</fullName>
    </recommendedName>
</protein>
<reference evidence="3" key="2">
    <citation type="submission" date="2020-02" db="EMBL/GenBank/DDBJ databases">
        <authorList>
            <person name="Gilchrist C.L.M."/>
            <person name="Chooi Y.-H."/>
        </authorList>
    </citation>
    <scope>NUCLEOTIDE SEQUENCE</scope>
    <source>
        <strain evidence="3">MST-FP2251</strain>
    </source>
</reference>
<feature type="compositionally biased region" description="Low complexity" evidence="1">
    <location>
        <begin position="370"/>
        <end position="389"/>
    </location>
</feature>